<evidence type="ECO:0000256" key="1">
    <source>
        <dbReference type="SAM" id="MobiDB-lite"/>
    </source>
</evidence>
<evidence type="ECO:0000313" key="3">
    <source>
        <dbReference type="Proteomes" id="UP001558632"/>
    </source>
</evidence>
<proteinExistence type="predicted"/>
<reference evidence="2 3" key="1">
    <citation type="submission" date="2024-07" db="EMBL/GenBank/DDBJ databases">
        <title>Enhanced genomic and transcriptomic resources for Trichinella pseudospiralis and T. spiralis underpin the discovery of pronounced molecular differences between stages and species.</title>
        <authorList>
            <person name="Pasi K.K."/>
            <person name="La Rosa G."/>
            <person name="Gomez-Morales M.A."/>
            <person name="Tosini F."/>
            <person name="Sumanam S."/>
            <person name="Young N.D."/>
            <person name="Chang B.C."/>
            <person name="Robin G.B."/>
        </authorList>
    </citation>
    <scope>NUCLEOTIDE SEQUENCE [LARGE SCALE GENOMIC DNA]</scope>
    <source>
        <strain evidence="2">ISS534</strain>
    </source>
</reference>
<feature type="region of interest" description="Disordered" evidence="1">
    <location>
        <begin position="1"/>
        <end position="48"/>
    </location>
</feature>
<name>A0ABR3K3H7_TRISP</name>
<dbReference type="EMBL" id="JBEUSY010000501">
    <property type="protein sequence ID" value="KAL1228677.1"/>
    <property type="molecule type" value="Genomic_DNA"/>
</dbReference>
<keyword evidence="3" id="KW-1185">Reference proteome</keyword>
<comment type="caution">
    <text evidence="2">The sequence shown here is derived from an EMBL/GenBank/DDBJ whole genome shotgun (WGS) entry which is preliminary data.</text>
</comment>
<accession>A0ABR3K3H7</accession>
<protein>
    <submittedName>
        <fullName evidence="2">Protein btn1</fullName>
    </submittedName>
</protein>
<sequence length="152" mass="16832">MEFAQLQADLLSPTDGLSFEESGEEKSGETTRKDSRSGKRRERDRVTSSAAALVTSVQRVCPFCEGDHDATVCQRFLNADYSARISLSRETNPSRCKQDRKSGVMANSNQHIRGSFFPWPCELLPLICEIVCEHSKTPAPSYGTGTSIQLVE</sequence>
<feature type="compositionally biased region" description="Basic and acidic residues" evidence="1">
    <location>
        <begin position="24"/>
        <end position="46"/>
    </location>
</feature>
<organism evidence="2 3">
    <name type="scientific">Trichinella spiralis</name>
    <name type="common">Trichina worm</name>
    <dbReference type="NCBI Taxonomy" id="6334"/>
    <lineage>
        <taxon>Eukaryota</taxon>
        <taxon>Metazoa</taxon>
        <taxon>Ecdysozoa</taxon>
        <taxon>Nematoda</taxon>
        <taxon>Enoplea</taxon>
        <taxon>Dorylaimia</taxon>
        <taxon>Trichinellida</taxon>
        <taxon>Trichinellidae</taxon>
        <taxon>Trichinella</taxon>
    </lineage>
</organism>
<dbReference type="Proteomes" id="UP001558632">
    <property type="component" value="Unassembled WGS sequence"/>
</dbReference>
<evidence type="ECO:0000313" key="2">
    <source>
        <dbReference type="EMBL" id="KAL1228677.1"/>
    </source>
</evidence>
<gene>
    <name evidence="2" type="ORF">TSPI_04385</name>
</gene>